<proteinExistence type="predicted"/>
<evidence type="ECO:0000313" key="2">
    <source>
        <dbReference type="Proteomes" id="UP000549617"/>
    </source>
</evidence>
<organism evidence="1 2">
    <name type="scientific">Sphingobium boeckii</name>
    <dbReference type="NCBI Taxonomy" id="1082345"/>
    <lineage>
        <taxon>Bacteria</taxon>
        <taxon>Pseudomonadati</taxon>
        <taxon>Pseudomonadota</taxon>
        <taxon>Alphaproteobacteria</taxon>
        <taxon>Sphingomonadales</taxon>
        <taxon>Sphingomonadaceae</taxon>
        <taxon>Sphingobium</taxon>
    </lineage>
</organism>
<dbReference type="SUPFAM" id="SSF53335">
    <property type="entry name" value="S-adenosyl-L-methionine-dependent methyltransferases"/>
    <property type="match status" value="1"/>
</dbReference>
<name>A0A7W9EE26_9SPHN</name>
<accession>A0A7W9EE26</accession>
<gene>
    <name evidence="1" type="ORF">FHS49_000237</name>
</gene>
<dbReference type="EMBL" id="JACIJC010000001">
    <property type="protein sequence ID" value="MBB5684246.1"/>
    <property type="molecule type" value="Genomic_DNA"/>
</dbReference>
<protein>
    <recommendedName>
        <fullName evidence="3">Class I SAM-dependent methyltransferase</fullName>
    </recommendedName>
</protein>
<dbReference type="AlphaFoldDB" id="A0A7W9EE26"/>
<dbReference type="RefSeq" id="WP_184014490.1">
    <property type="nucleotide sequence ID" value="NZ_JACIJC010000001.1"/>
</dbReference>
<dbReference type="InterPro" id="IPR029063">
    <property type="entry name" value="SAM-dependent_MTases_sf"/>
</dbReference>
<reference evidence="1 2" key="1">
    <citation type="submission" date="2020-08" db="EMBL/GenBank/DDBJ databases">
        <title>Genomic Encyclopedia of Type Strains, Phase IV (KMG-IV): sequencing the most valuable type-strain genomes for metagenomic binning, comparative biology and taxonomic classification.</title>
        <authorList>
            <person name="Goeker M."/>
        </authorList>
    </citation>
    <scope>NUCLEOTIDE SEQUENCE [LARGE SCALE GENOMIC DNA]</scope>
    <source>
        <strain evidence="1 2">DSM 25079</strain>
    </source>
</reference>
<dbReference type="Proteomes" id="UP000549617">
    <property type="component" value="Unassembled WGS sequence"/>
</dbReference>
<evidence type="ECO:0000313" key="1">
    <source>
        <dbReference type="EMBL" id="MBB5684246.1"/>
    </source>
</evidence>
<keyword evidence="2" id="KW-1185">Reference proteome</keyword>
<comment type="caution">
    <text evidence="1">The sequence shown here is derived from an EMBL/GenBank/DDBJ whole genome shotgun (WGS) entry which is preliminary data.</text>
</comment>
<evidence type="ECO:0008006" key="3">
    <source>
        <dbReference type="Google" id="ProtNLM"/>
    </source>
</evidence>
<sequence>MTDLLIHSMSEFSDIILGGLEIAEARRIVEIGAEFGGMSMLLADHAAAQEGSFVSIDPSPKQEFLDWVASADHVQHVAKPSLSAIDDLSDVDAWVIDGDHNWFTVYHELKAIDAACTRDSKPMLVFLHDVAWPCGHRDSYYAPDRIPEEYRQPFDFEGGVMPGIPVTLPGRGFRGMGQFAWAKDEGGPRNGVKAAIDDFAAERFDAGRDIAYAEVPAVFGLGILFDLDAPWSQALADLVIPFHENKLLATLERNRLDNYLAVLDWQDRTAAAA</sequence>
<dbReference type="Pfam" id="PF13578">
    <property type="entry name" value="Methyltransf_24"/>
    <property type="match status" value="1"/>
</dbReference>
<dbReference type="Gene3D" id="3.40.50.150">
    <property type="entry name" value="Vaccinia Virus protein VP39"/>
    <property type="match status" value="1"/>
</dbReference>